<dbReference type="EMBL" id="OZ075132">
    <property type="protein sequence ID" value="CAL4984808.1"/>
    <property type="molecule type" value="Genomic_DNA"/>
</dbReference>
<reference evidence="2 4" key="2">
    <citation type="submission" date="2024-10" db="EMBL/GenBank/DDBJ databases">
        <authorList>
            <person name="Ryan C."/>
        </authorList>
    </citation>
    <scope>NUCLEOTIDE SEQUENCE [LARGE SCALE GENOMIC DNA]</scope>
</reference>
<accession>A0ABC9AJW4</accession>
<sequence>MALLGLGSLFGAAPSARTKTTVVSPPPDGEPAAKQQAAKVEGAVAGQAAVQRKIMGDEAGVVPKVEGKKKEAAPIVVHHFPFHSRPGLL</sequence>
<dbReference type="EMBL" id="OZ075131">
    <property type="protein sequence ID" value="CAL4981408.1"/>
    <property type="molecule type" value="Genomic_DNA"/>
</dbReference>
<protein>
    <submittedName>
        <fullName evidence="2">Uncharacterized protein</fullName>
    </submittedName>
</protein>
<reference evidence="4" key="1">
    <citation type="submission" date="2024-06" db="EMBL/GenBank/DDBJ databases">
        <authorList>
            <person name="Ryan C."/>
        </authorList>
    </citation>
    <scope>NUCLEOTIDE SEQUENCE [LARGE SCALE GENOMIC DNA]</scope>
</reference>
<proteinExistence type="predicted"/>
<keyword evidence="4" id="KW-1185">Reference proteome</keyword>
<dbReference type="AlphaFoldDB" id="A0ABC9AJW4"/>
<organism evidence="2 4">
    <name type="scientific">Urochloa decumbens</name>
    <dbReference type="NCBI Taxonomy" id="240449"/>
    <lineage>
        <taxon>Eukaryota</taxon>
        <taxon>Viridiplantae</taxon>
        <taxon>Streptophyta</taxon>
        <taxon>Embryophyta</taxon>
        <taxon>Tracheophyta</taxon>
        <taxon>Spermatophyta</taxon>
        <taxon>Magnoliopsida</taxon>
        <taxon>Liliopsida</taxon>
        <taxon>Poales</taxon>
        <taxon>Poaceae</taxon>
        <taxon>PACMAD clade</taxon>
        <taxon>Panicoideae</taxon>
        <taxon>Panicodae</taxon>
        <taxon>Paniceae</taxon>
        <taxon>Melinidinae</taxon>
        <taxon>Urochloa</taxon>
    </lineage>
</organism>
<dbReference type="Proteomes" id="UP001497457">
    <property type="component" value="Chromosome 21rd"/>
</dbReference>
<evidence type="ECO:0000313" key="4">
    <source>
        <dbReference type="Proteomes" id="UP001497457"/>
    </source>
</evidence>
<feature type="region of interest" description="Disordered" evidence="1">
    <location>
        <begin position="15"/>
        <end position="39"/>
    </location>
</feature>
<evidence type="ECO:0000313" key="2">
    <source>
        <dbReference type="EMBL" id="CAL4981408.1"/>
    </source>
</evidence>
<evidence type="ECO:0000256" key="1">
    <source>
        <dbReference type="SAM" id="MobiDB-lite"/>
    </source>
</evidence>
<gene>
    <name evidence="2" type="ORF">URODEC1_LOCUS56119</name>
    <name evidence="3" type="ORF">URODEC1_LOCUS57658</name>
</gene>
<name>A0ABC9AJW4_9POAL</name>
<evidence type="ECO:0000313" key="3">
    <source>
        <dbReference type="EMBL" id="CAL4984808.1"/>
    </source>
</evidence>
<dbReference type="Proteomes" id="UP001497457">
    <property type="component" value="Chromosome 22rd"/>
</dbReference>